<organism evidence="1 2">
    <name type="scientific">Violaceomyces palustris</name>
    <dbReference type="NCBI Taxonomy" id="1673888"/>
    <lineage>
        <taxon>Eukaryota</taxon>
        <taxon>Fungi</taxon>
        <taxon>Dikarya</taxon>
        <taxon>Basidiomycota</taxon>
        <taxon>Ustilaginomycotina</taxon>
        <taxon>Ustilaginomycetes</taxon>
        <taxon>Violaceomycetales</taxon>
        <taxon>Violaceomycetaceae</taxon>
        <taxon>Violaceomyces</taxon>
    </lineage>
</organism>
<sequence>MSINTASSSSAAGAAAPIRTHPKHPFLSRPLYAFDLPADLVQSLKLRSIDAQDPTDPAFNPRSTPTTLPPSPTSTQPDTRQTATDSLARSGASVPACTLCPSCKPFPTVNHQRAHFRSDWHRLNVQLNLRSAVTLVGETEFQELLEQLDEDDDPVSTEDEGSKQGSDIVSLLVQKLEPSSNRRPGGLAASDDDVDGKGPNDGGDAGQITARSPLLWFVSGDNVSDERRLENVQLGFYRGIFPEPGSESAPEVKEGMSSSDWYVSALESIQHGRLSKKGSKDGWSGKRIKSQGVQEAAKAMMMGVLDGQGYVPGLSLDTIGEDDLDEEDEEGRILSSSGEDEEGPEDDGRSESIVTTPSVAGSVDPRRPEPKLRTWTVILMGGGHFAAAVIALNPHVTTVRDRKKGSAGTREERSILLLAHKTFHRYTTRRKQGGSQSAQDASGKFAKSAGAQLRRYNESALGDDVRRLLDHPGWRQLIGSSEKVWIRSGARASKGVLWSWEGVAKSKSSPLEEPKEDGRMDHLPFPTRRPTIGETVRCFFELTRVRIERKTEEQLAAVDEAYRASLSAGREAEARQREARAKAMAKSLAANAEQKKSAVAKLSEEEKARRLRFERLVEMVRKGKMGVLVDFLSKHEEDLLRPRGWGSSIDSPLPAWWRSQEARRGGTEALVPCTLLQLACEGGNEEVVRYLLVERRADPTLAVTRAVVEGEEGGEVENGGGGAGAGAGAHRTAYDLCSTKESRNVFRRMMAEQPEWYNWGGMGEGGARVPSALTDELAGSQSNKAKERRAALREKARERAAKAEAKKSDPAYVARKEEEEEERRRQEEEEERRRATTSSTKMTNRLGGKLATPSALLLQQQQQAGLTPEMRMRIEREKRARAAEERIKALQAK</sequence>
<accession>A0ACD0NP47</accession>
<dbReference type="Proteomes" id="UP000245626">
    <property type="component" value="Unassembled WGS sequence"/>
</dbReference>
<reference evidence="1 2" key="1">
    <citation type="journal article" date="2018" name="Mol. Biol. Evol.">
        <title>Broad Genomic Sampling Reveals a Smut Pathogenic Ancestry of the Fungal Clade Ustilaginomycotina.</title>
        <authorList>
            <person name="Kijpornyongpan T."/>
            <person name="Mondo S.J."/>
            <person name="Barry K."/>
            <person name="Sandor L."/>
            <person name="Lee J."/>
            <person name="Lipzen A."/>
            <person name="Pangilinan J."/>
            <person name="LaButti K."/>
            <person name="Hainaut M."/>
            <person name="Henrissat B."/>
            <person name="Grigoriev I.V."/>
            <person name="Spatafora J.W."/>
            <person name="Aime M.C."/>
        </authorList>
    </citation>
    <scope>NUCLEOTIDE SEQUENCE [LARGE SCALE GENOMIC DNA]</scope>
    <source>
        <strain evidence="1 2">SA 807</strain>
    </source>
</reference>
<gene>
    <name evidence="1" type="ORF">IE53DRAFT_321065</name>
</gene>
<name>A0ACD0NP47_9BASI</name>
<dbReference type="EMBL" id="KZ820410">
    <property type="protein sequence ID" value="PWN47520.1"/>
    <property type="molecule type" value="Genomic_DNA"/>
</dbReference>
<proteinExistence type="predicted"/>
<keyword evidence="2" id="KW-1185">Reference proteome</keyword>
<evidence type="ECO:0000313" key="2">
    <source>
        <dbReference type="Proteomes" id="UP000245626"/>
    </source>
</evidence>
<protein>
    <submittedName>
        <fullName evidence="1">Uncharacterized protein</fullName>
    </submittedName>
</protein>
<evidence type="ECO:0000313" key="1">
    <source>
        <dbReference type="EMBL" id="PWN47520.1"/>
    </source>
</evidence>